<evidence type="ECO:0000256" key="1">
    <source>
        <dbReference type="ARBA" id="ARBA00023015"/>
    </source>
</evidence>
<dbReference type="Gene3D" id="1.10.357.10">
    <property type="entry name" value="Tetracycline Repressor, domain 2"/>
    <property type="match status" value="1"/>
</dbReference>
<evidence type="ECO:0000256" key="3">
    <source>
        <dbReference type="ARBA" id="ARBA00023163"/>
    </source>
</evidence>
<evidence type="ECO:0000259" key="5">
    <source>
        <dbReference type="PROSITE" id="PS50977"/>
    </source>
</evidence>
<evidence type="ECO:0000313" key="7">
    <source>
        <dbReference type="Proteomes" id="UP000538292"/>
    </source>
</evidence>
<evidence type="ECO:0000256" key="2">
    <source>
        <dbReference type="ARBA" id="ARBA00023125"/>
    </source>
</evidence>
<dbReference type="InterPro" id="IPR001647">
    <property type="entry name" value="HTH_TetR"/>
</dbReference>
<dbReference type="AlphaFoldDB" id="A0A7W1XUE9"/>
<feature type="domain" description="HTH tetR-type" evidence="5">
    <location>
        <begin position="6"/>
        <end position="66"/>
    </location>
</feature>
<dbReference type="InterPro" id="IPR023772">
    <property type="entry name" value="DNA-bd_HTH_TetR-type_CS"/>
</dbReference>
<sequence>MGRPRCFTDEEIFMAVFHALRKLGYDHLTLEKIANEISISPAALSKRFGSKQKLLMAYIRFTIQQTKLVFERAEQSPLSPLAALREVFVQYSRIDPVSLANITSLYLAGIADPDMYRLSRKRLQIIDAEIQKLLVKAMQNRELKKCNPALISRTLISSLTGSIFVWMRDQDRDLEEWIDDCFDVVLKPYKIKGGAANETRKH</sequence>
<dbReference type="PANTHER" id="PTHR47506:SF1">
    <property type="entry name" value="HTH-TYPE TRANSCRIPTIONAL REGULATOR YJDC"/>
    <property type="match status" value="1"/>
</dbReference>
<dbReference type="Proteomes" id="UP000538292">
    <property type="component" value="Unassembled WGS sequence"/>
</dbReference>
<accession>A0A7W1XUE9</accession>
<dbReference type="EMBL" id="JACEOL010000053">
    <property type="protein sequence ID" value="MBA4603420.1"/>
    <property type="molecule type" value="Genomic_DNA"/>
</dbReference>
<proteinExistence type="predicted"/>
<organism evidence="6 7">
    <name type="scientific">Thermoactinomyces mirandus</name>
    <dbReference type="NCBI Taxonomy" id="2756294"/>
    <lineage>
        <taxon>Bacteria</taxon>
        <taxon>Bacillati</taxon>
        <taxon>Bacillota</taxon>
        <taxon>Bacilli</taxon>
        <taxon>Bacillales</taxon>
        <taxon>Thermoactinomycetaceae</taxon>
        <taxon>Thermoactinomyces</taxon>
    </lineage>
</organism>
<feature type="DNA-binding region" description="H-T-H motif" evidence="4">
    <location>
        <begin position="29"/>
        <end position="48"/>
    </location>
</feature>
<dbReference type="SUPFAM" id="SSF46689">
    <property type="entry name" value="Homeodomain-like"/>
    <property type="match status" value="1"/>
</dbReference>
<evidence type="ECO:0000313" key="6">
    <source>
        <dbReference type="EMBL" id="MBA4603420.1"/>
    </source>
</evidence>
<comment type="caution">
    <text evidence="6">The sequence shown here is derived from an EMBL/GenBank/DDBJ whole genome shotgun (WGS) entry which is preliminary data.</text>
</comment>
<dbReference type="InterPro" id="IPR009057">
    <property type="entry name" value="Homeodomain-like_sf"/>
</dbReference>
<dbReference type="InterPro" id="IPR036271">
    <property type="entry name" value="Tet_transcr_reg_TetR-rel_C_sf"/>
</dbReference>
<dbReference type="PROSITE" id="PS50977">
    <property type="entry name" value="HTH_TETR_2"/>
    <property type="match status" value="1"/>
</dbReference>
<reference evidence="6 7" key="1">
    <citation type="submission" date="2020-07" db="EMBL/GenBank/DDBJ databases">
        <title>Thermoactinomyces phylogeny.</title>
        <authorList>
            <person name="Dunlap C."/>
        </authorList>
    </citation>
    <scope>NUCLEOTIDE SEQUENCE [LARGE SCALE GENOMIC DNA]</scope>
    <source>
        <strain evidence="6 7">AMNI-1</strain>
    </source>
</reference>
<dbReference type="SUPFAM" id="SSF48498">
    <property type="entry name" value="Tetracyclin repressor-like, C-terminal domain"/>
    <property type="match status" value="1"/>
</dbReference>
<keyword evidence="1" id="KW-0805">Transcription regulation</keyword>
<dbReference type="PANTHER" id="PTHR47506">
    <property type="entry name" value="TRANSCRIPTIONAL REGULATORY PROTEIN"/>
    <property type="match status" value="1"/>
</dbReference>
<dbReference type="PROSITE" id="PS01081">
    <property type="entry name" value="HTH_TETR_1"/>
    <property type="match status" value="1"/>
</dbReference>
<keyword evidence="7" id="KW-1185">Reference proteome</keyword>
<keyword evidence="3" id="KW-0804">Transcription</keyword>
<keyword evidence="2 4" id="KW-0238">DNA-binding</keyword>
<protein>
    <submittedName>
        <fullName evidence="6">TetR/AcrR family transcriptional regulator</fullName>
    </submittedName>
</protein>
<dbReference type="Pfam" id="PF00440">
    <property type="entry name" value="TetR_N"/>
    <property type="match status" value="1"/>
</dbReference>
<dbReference type="GO" id="GO:0003677">
    <property type="term" value="F:DNA binding"/>
    <property type="evidence" value="ECO:0007669"/>
    <property type="project" value="UniProtKB-UniRule"/>
</dbReference>
<name>A0A7W1XUE9_9BACL</name>
<gene>
    <name evidence="6" type="ORF">H2C83_14090</name>
</gene>
<evidence type="ECO:0000256" key="4">
    <source>
        <dbReference type="PROSITE-ProRule" id="PRU00335"/>
    </source>
</evidence>